<gene>
    <name evidence="4" type="ORF">IAA22_08335</name>
</gene>
<name>A0A9D2IQV6_9ACTN</name>
<evidence type="ECO:0000259" key="3">
    <source>
        <dbReference type="Pfam" id="PF13240"/>
    </source>
</evidence>
<dbReference type="EMBL" id="DXBZ01000164">
    <property type="protein sequence ID" value="HIZ19097.1"/>
    <property type="molecule type" value="Genomic_DNA"/>
</dbReference>
<evidence type="ECO:0000313" key="5">
    <source>
        <dbReference type="Proteomes" id="UP000824029"/>
    </source>
</evidence>
<reference evidence="4" key="1">
    <citation type="journal article" date="2021" name="PeerJ">
        <title>Extensive microbial diversity within the chicken gut microbiome revealed by metagenomics and culture.</title>
        <authorList>
            <person name="Gilroy R."/>
            <person name="Ravi A."/>
            <person name="Getino M."/>
            <person name="Pursley I."/>
            <person name="Horton D.L."/>
            <person name="Alikhan N.F."/>
            <person name="Baker D."/>
            <person name="Gharbi K."/>
            <person name="Hall N."/>
            <person name="Watson M."/>
            <person name="Adriaenssens E.M."/>
            <person name="Foster-Nyarko E."/>
            <person name="Jarju S."/>
            <person name="Secka A."/>
            <person name="Antonio M."/>
            <person name="Oren A."/>
            <person name="Chaudhuri R.R."/>
            <person name="La Ragione R."/>
            <person name="Hildebrand F."/>
            <person name="Pallen M.J."/>
        </authorList>
    </citation>
    <scope>NUCLEOTIDE SEQUENCE</scope>
    <source>
        <strain evidence="4">ChiHecolR3B27-1887</strain>
    </source>
</reference>
<feature type="domain" description="Zinc-ribbon" evidence="3">
    <location>
        <begin position="2"/>
        <end position="24"/>
    </location>
</feature>
<feature type="region of interest" description="Disordered" evidence="1">
    <location>
        <begin position="30"/>
        <end position="102"/>
    </location>
</feature>
<reference evidence="4" key="2">
    <citation type="submission" date="2021-04" db="EMBL/GenBank/DDBJ databases">
        <authorList>
            <person name="Gilroy R."/>
        </authorList>
    </citation>
    <scope>NUCLEOTIDE SEQUENCE</scope>
    <source>
        <strain evidence="4">ChiHecolR3B27-1887</strain>
    </source>
</reference>
<feature type="compositionally biased region" description="Low complexity" evidence="1">
    <location>
        <begin position="30"/>
        <end position="42"/>
    </location>
</feature>
<evidence type="ECO:0000256" key="1">
    <source>
        <dbReference type="SAM" id="MobiDB-lite"/>
    </source>
</evidence>
<proteinExistence type="predicted"/>
<dbReference type="Proteomes" id="UP000824029">
    <property type="component" value="Unassembled WGS sequence"/>
</dbReference>
<keyword evidence="2" id="KW-0472">Membrane</keyword>
<sequence length="374" mass="38608">MFCMKCGAQNEDGAKFCTTCGASLEGITWSAPQDAPASAPAPETTPTPDPTPEPVEAPTPEPAAEEAPQAPESWGDPASEMPPQEWPGASEPSPIQESGQAKKGLGTGAIVGIIVGGVVVVALIVVAALFMTGTLSLGGTTPDEPAKEEPAGDDGDVSIGGEIGNLTGDPAEVVDVSGTVFDRASYDGTPTEICDALEAAGLSLDGTSAYHYEGSSDSLYLDYTGTVNGAPPVEGADDEVRVALNFGAEEFDFPWDEDDSAYGFDVNLAELPADTELYAVDIDFEADLEPEEFVSTIVALRDSLGLSGDVSMLSTTSSELADQATDALGISDDASISIHGDASYDCVTVYFEDGMLDITRWSMGDTSVAIGYSL</sequence>
<evidence type="ECO:0000313" key="4">
    <source>
        <dbReference type="EMBL" id="HIZ19097.1"/>
    </source>
</evidence>
<protein>
    <submittedName>
        <fullName evidence="4">Zinc ribbon domain-containing protein</fullName>
    </submittedName>
</protein>
<dbReference type="InterPro" id="IPR026870">
    <property type="entry name" value="Zinc_ribbon_dom"/>
</dbReference>
<accession>A0A9D2IQV6</accession>
<dbReference type="AlphaFoldDB" id="A0A9D2IQV6"/>
<feature type="region of interest" description="Disordered" evidence="1">
    <location>
        <begin position="135"/>
        <end position="157"/>
    </location>
</feature>
<evidence type="ECO:0000256" key="2">
    <source>
        <dbReference type="SAM" id="Phobius"/>
    </source>
</evidence>
<keyword evidence="2" id="KW-0812">Transmembrane</keyword>
<keyword evidence="2" id="KW-1133">Transmembrane helix</keyword>
<feature type="transmembrane region" description="Helical" evidence="2">
    <location>
        <begin position="109"/>
        <end position="131"/>
    </location>
</feature>
<comment type="caution">
    <text evidence="4">The sequence shown here is derived from an EMBL/GenBank/DDBJ whole genome shotgun (WGS) entry which is preliminary data.</text>
</comment>
<organism evidence="4 5">
    <name type="scientific">Candidatus Olsenella stercoravium</name>
    <dbReference type="NCBI Taxonomy" id="2838713"/>
    <lineage>
        <taxon>Bacteria</taxon>
        <taxon>Bacillati</taxon>
        <taxon>Actinomycetota</taxon>
        <taxon>Coriobacteriia</taxon>
        <taxon>Coriobacteriales</taxon>
        <taxon>Atopobiaceae</taxon>
        <taxon>Olsenella</taxon>
    </lineage>
</organism>
<dbReference type="Pfam" id="PF13240">
    <property type="entry name" value="Zn_Ribbon_1"/>
    <property type="match status" value="1"/>
</dbReference>
<feature type="compositionally biased region" description="Pro residues" evidence="1">
    <location>
        <begin position="43"/>
        <end position="61"/>
    </location>
</feature>